<reference evidence="1 2" key="1">
    <citation type="submission" date="2019-10" db="EMBL/GenBank/DDBJ databases">
        <title>The Genome Sequence of Clostridium tarantellae Isolated from Fish Brain.</title>
        <authorList>
            <person name="Bano L."/>
            <person name="Kiel M."/>
            <person name="Sales G."/>
            <person name="Doxey A.C."/>
            <person name="Mansfield M.J."/>
            <person name="Schiavone M."/>
            <person name="Rossetto O."/>
            <person name="Pirazzini M."/>
            <person name="Dobrindt U."/>
            <person name="Montecucco C."/>
        </authorList>
    </citation>
    <scope>NUCLEOTIDE SEQUENCE [LARGE SCALE GENOMIC DNA]</scope>
    <source>
        <strain evidence="1 2">DSM 3997</strain>
    </source>
</reference>
<sequence>MYRVYDIDDLKLPDIIDDTVYEEDVIPPEEISTGVENPSVPLPDPDIMTNVNPMNSTNNNQIKISADNNYLKISNFGNFNAIFNLVYNFNLNNKAATFTFAPYNTEYLEIPKNVNSIYVSIKAIDPILNELLIFDKIITNPKNIYFIIQGNLQAPRVLEETIKF</sequence>
<protein>
    <submittedName>
        <fullName evidence="1">Uncharacterized protein</fullName>
    </submittedName>
</protein>
<dbReference type="AlphaFoldDB" id="A0A6I1MMX9"/>
<keyword evidence="2" id="KW-1185">Reference proteome</keyword>
<comment type="caution">
    <text evidence="1">The sequence shown here is derived from an EMBL/GenBank/DDBJ whole genome shotgun (WGS) entry which is preliminary data.</text>
</comment>
<organism evidence="1 2">
    <name type="scientific">Clostridium tarantellae</name>
    <dbReference type="NCBI Taxonomy" id="39493"/>
    <lineage>
        <taxon>Bacteria</taxon>
        <taxon>Bacillati</taxon>
        <taxon>Bacillota</taxon>
        <taxon>Clostridia</taxon>
        <taxon>Eubacteriales</taxon>
        <taxon>Clostridiaceae</taxon>
        <taxon>Clostridium</taxon>
    </lineage>
</organism>
<name>A0A6I1MMX9_9CLOT</name>
<dbReference type="Proteomes" id="UP000430345">
    <property type="component" value="Unassembled WGS sequence"/>
</dbReference>
<proteinExistence type="predicted"/>
<dbReference type="EMBL" id="WHJC01000084">
    <property type="protein sequence ID" value="MPQ43602.1"/>
    <property type="molecule type" value="Genomic_DNA"/>
</dbReference>
<accession>A0A6I1MMX9</accession>
<evidence type="ECO:0000313" key="2">
    <source>
        <dbReference type="Proteomes" id="UP000430345"/>
    </source>
</evidence>
<dbReference type="RefSeq" id="WP_152889276.1">
    <property type="nucleotide sequence ID" value="NZ_WHJC01000084.1"/>
</dbReference>
<gene>
    <name evidence="1" type="ORF">GBZ86_07505</name>
</gene>
<evidence type="ECO:0000313" key="1">
    <source>
        <dbReference type="EMBL" id="MPQ43602.1"/>
    </source>
</evidence>